<dbReference type="AlphaFoldDB" id="A0A3P3XN50"/>
<dbReference type="PANTHER" id="PTHR33594:SF1">
    <property type="entry name" value="HD_PDEASE DOMAIN-CONTAINING PROTEIN"/>
    <property type="match status" value="1"/>
</dbReference>
<dbReference type="CDD" id="cd00077">
    <property type="entry name" value="HDc"/>
    <property type="match status" value="1"/>
</dbReference>
<dbReference type="PANTHER" id="PTHR33594">
    <property type="entry name" value="SUPERFAMILY HYDROLASE, PUTATIVE (AFU_ORTHOLOGUE AFUA_1G03035)-RELATED"/>
    <property type="match status" value="1"/>
</dbReference>
<dbReference type="Pfam" id="PF01966">
    <property type="entry name" value="HD"/>
    <property type="match status" value="1"/>
</dbReference>
<feature type="domain" description="HD" evidence="1">
    <location>
        <begin position="38"/>
        <end position="143"/>
    </location>
</feature>
<organism evidence="2">
    <name type="scientific">uncultured spirochete</name>
    <dbReference type="NCBI Taxonomy" id="156406"/>
    <lineage>
        <taxon>Bacteria</taxon>
        <taxon>Pseudomonadati</taxon>
        <taxon>Spirochaetota</taxon>
        <taxon>Spirochaetia</taxon>
        <taxon>Spirochaetales</taxon>
        <taxon>environmental samples</taxon>
    </lineage>
</organism>
<dbReference type="Gene3D" id="1.10.3210.10">
    <property type="entry name" value="Hypothetical protein af1432"/>
    <property type="match status" value="1"/>
</dbReference>
<accession>A0A3P3XN50</accession>
<dbReference type="SMART" id="SM00471">
    <property type="entry name" value="HDc"/>
    <property type="match status" value="1"/>
</dbReference>
<gene>
    <name evidence="2" type="ORF">SPIRO4BDMA_40266</name>
</gene>
<evidence type="ECO:0000313" key="2">
    <source>
        <dbReference type="EMBL" id="SLM17697.1"/>
    </source>
</evidence>
<protein>
    <recommendedName>
        <fullName evidence="1">HD domain-containing protein</fullName>
    </recommendedName>
</protein>
<dbReference type="SUPFAM" id="SSF109604">
    <property type="entry name" value="HD-domain/PDEase-like"/>
    <property type="match status" value="1"/>
</dbReference>
<reference evidence="2" key="1">
    <citation type="submission" date="2017-02" db="EMBL/GenBank/DDBJ databases">
        <authorList>
            <person name="Regsiter A."/>
            <person name="William W."/>
        </authorList>
    </citation>
    <scope>NUCLEOTIDE SEQUENCE</scope>
    <source>
        <strain evidence="2">BdmA 4</strain>
    </source>
</reference>
<dbReference type="InterPro" id="IPR006674">
    <property type="entry name" value="HD_domain"/>
</dbReference>
<sequence>MDNDKAYRILNDLLTEPRLGRLYSAMKTMYSELKISHNWEHIMRVTLNAVVLGTEENANLRLVIPAALLHDIGFVTNPSEPKKHNEYGASACHSYLTEWSEAERKKISDIILKHKGKYPGYTAYEPSTPEEKVLCDADQIDKFGWVGLLQVIKVYAEYGSIGYKNFDTLRGLAEGIEEASHIELYTDAARKMAEALKEPSYHEVSKSVLAELAFYEGWKD</sequence>
<dbReference type="PROSITE" id="PS51831">
    <property type="entry name" value="HD"/>
    <property type="match status" value="1"/>
</dbReference>
<evidence type="ECO:0000259" key="1">
    <source>
        <dbReference type="PROSITE" id="PS51831"/>
    </source>
</evidence>
<dbReference type="InterPro" id="IPR003607">
    <property type="entry name" value="HD/PDEase_dom"/>
</dbReference>
<proteinExistence type="predicted"/>
<dbReference type="EMBL" id="FWDO01000004">
    <property type="protein sequence ID" value="SLM17697.1"/>
    <property type="molecule type" value="Genomic_DNA"/>
</dbReference>
<name>A0A3P3XN50_9SPIR</name>